<evidence type="ECO:0000256" key="3">
    <source>
        <dbReference type="ARBA" id="ARBA00023110"/>
    </source>
</evidence>
<protein>
    <recommendedName>
        <fullName evidence="2 5">peptidylprolyl isomerase</fullName>
        <ecNumber evidence="2 5">5.2.1.8</ecNumber>
    </recommendedName>
</protein>
<sequence length="366" mass="40071">MKSMTSLFLGLIALFTSCTSSYDKLGDGLYADIETNKGNIIVKLEYQKTPVTVANFVSLAEGKNPFVKDKFKGKPFYNDIKFHRVIKDFMIQGGDPDGNGEGGPGYKFKDEIAPDLKHSKAGILSMANAGPGTNGSQFFITHKATPWLDGKHSVFGEVVQGLDIVNKIEQNDVIKKITIIRVGKDAKKFDAAKVFKGYYDTESVAQKKLAESLEKVKTEKVAAFAAARTGATKTQSGLQYAIVHKGSGKKPANGTQVYVHYAGYFENGDLFDTSYEDIATAFGKLDPNRAAANQYMPFPFPYGKKEGLIPGFIEGLENMSFGDKAILFIPSHLAYGERGYAIIPPNTNLIFEIEMLETPPVPKAKQ</sequence>
<dbReference type="PANTHER" id="PTHR45625:SF4">
    <property type="entry name" value="PEPTIDYLPROLYL ISOMERASE DOMAIN AND WD REPEAT-CONTAINING PROTEIN 1"/>
    <property type="match status" value="1"/>
</dbReference>
<evidence type="ECO:0000313" key="8">
    <source>
        <dbReference type="EMBL" id="UUC45081.1"/>
    </source>
</evidence>
<keyword evidence="4 5" id="KW-0413">Isomerase</keyword>
<dbReference type="CDD" id="cd00317">
    <property type="entry name" value="cyclophilin"/>
    <property type="match status" value="1"/>
</dbReference>
<dbReference type="Proteomes" id="UP001059844">
    <property type="component" value="Chromosome"/>
</dbReference>
<evidence type="ECO:0000256" key="2">
    <source>
        <dbReference type="ARBA" id="ARBA00013194"/>
    </source>
</evidence>
<name>A0ABY5IUD4_9FLAO</name>
<dbReference type="InterPro" id="IPR029000">
    <property type="entry name" value="Cyclophilin-like_dom_sf"/>
</dbReference>
<organism evidence="8 9">
    <name type="scientific">Flavobacterium cerinum</name>
    <dbReference type="NCBI Taxonomy" id="2502784"/>
    <lineage>
        <taxon>Bacteria</taxon>
        <taxon>Pseudomonadati</taxon>
        <taxon>Bacteroidota</taxon>
        <taxon>Flavobacteriia</taxon>
        <taxon>Flavobacteriales</taxon>
        <taxon>Flavobacteriaceae</taxon>
        <taxon>Flavobacterium</taxon>
    </lineage>
</organism>
<evidence type="ECO:0000313" key="9">
    <source>
        <dbReference type="Proteomes" id="UP001059844"/>
    </source>
</evidence>
<feature type="domain" description="PPIase FKBP-type" evidence="6">
    <location>
        <begin position="254"/>
        <end position="359"/>
    </location>
</feature>
<proteinExistence type="predicted"/>
<keyword evidence="3 5" id="KW-0697">Rotamase</keyword>
<dbReference type="Gene3D" id="3.10.50.40">
    <property type="match status" value="1"/>
</dbReference>
<dbReference type="EMBL" id="CP101751">
    <property type="protein sequence ID" value="UUC45081.1"/>
    <property type="molecule type" value="Genomic_DNA"/>
</dbReference>
<evidence type="ECO:0000256" key="4">
    <source>
        <dbReference type="ARBA" id="ARBA00023235"/>
    </source>
</evidence>
<dbReference type="PRINTS" id="PR00153">
    <property type="entry name" value="CSAPPISMRASE"/>
</dbReference>
<dbReference type="InterPro" id="IPR001179">
    <property type="entry name" value="PPIase_FKBP_dom"/>
</dbReference>
<reference evidence="8" key="1">
    <citation type="submission" date="2022-07" db="EMBL/GenBank/DDBJ databases">
        <title>Isolation, identification, and degradation of a PFOSA degrading strain from sewage treatment plant.</title>
        <authorList>
            <person name="Zhang L."/>
            <person name="Huo Y."/>
        </authorList>
    </citation>
    <scope>NUCLEOTIDE SEQUENCE</scope>
    <source>
        <strain evidence="8">C1</strain>
    </source>
</reference>
<gene>
    <name evidence="8" type="ORF">NOX80_15810</name>
</gene>
<accession>A0ABY5IUD4</accession>
<evidence type="ECO:0000259" key="6">
    <source>
        <dbReference type="PROSITE" id="PS50059"/>
    </source>
</evidence>
<dbReference type="SUPFAM" id="SSF54534">
    <property type="entry name" value="FKBP-like"/>
    <property type="match status" value="1"/>
</dbReference>
<dbReference type="InterPro" id="IPR002130">
    <property type="entry name" value="Cyclophilin-type_PPIase_dom"/>
</dbReference>
<dbReference type="Gene3D" id="2.40.100.10">
    <property type="entry name" value="Cyclophilin-like"/>
    <property type="match status" value="1"/>
</dbReference>
<evidence type="ECO:0000256" key="5">
    <source>
        <dbReference type="PROSITE-ProRule" id="PRU00277"/>
    </source>
</evidence>
<feature type="domain" description="PPIase cyclophilin-type" evidence="7">
    <location>
        <begin position="34"/>
        <end position="170"/>
    </location>
</feature>
<dbReference type="RefSeq" id="WP_256550770.1">
    <property type="nucleotide sequence ID" value="NZ_CP101751.1"/>
</dbReference>
<dbReference type="Pfam" id="PF00160">
    <property type="entry name" value="Pro_isomerase"/>
    <property type="match status" value="1"/>
</dbReference>
<keyword evidence="9" id="KW-1185">Reference proteome</keyword>
<dbReference type="EC" id="5.2.1.8" evidence="2 5"/>
<dbReference type="PROSITE" id="PS51257">
    <property type="entry name" value="PROKAR_LIPOPROTEIN"/>
    <property type="match status" value="1"/>
</dbReference>
<dbReference type="Pfam" id="PF00254">
    <property type="entry name" value="FKBP_C"/>
    <property type="match status" value="1"/>
</dbReference>
<dbReference type="SUPFAM" id="SSF50891">
    <property type="entry name" value="Cyclophilin-like"/>
    <property type="match status" value="1"/>
</dbReference>
<dbReference type="InterPro" id="IPR046357">
    <property type="entry name" value="PPIase_dom_sf"/>
</dbReference>
<dbReference type="PROSITE" id="PS50059">
    <property type="entry name" value="FKBP_PPIASE"/>
    <property type="match status" value="1"/>
</dbReference>
<dbReference type="GO" id="GO:0003755">
    <property type="term" value="F:peptidyl-prolyl cis-trans isomerase activity"/>
    <property type="evidence" value="ECO:0007669"/>
    <property type="project" value="UniProtKB-EC"/>
</dbReference>
<comment type="catalytic activity">
    <reaction evidence="1 5">
        <text>[protein]-peptidylproline (omega=180) = [protein]-peptidylproline (omega=0)</text>
        <dbReference type="Rhea" id="RHEA:16237"/>
        <dbReference type="Rhea" id="RHEA-COMP:10747"/>
        <dbReference type="Rhea" id="RHEA-COMP:10748"/>
        <dbReference type="ChEBI" id="CHEBI:83833"/>
        <dbReference type="ChEBI" id="CHEBI:83834"/>
        <dbReference type="EC" id="5.2.1.8"/>
    </reaction>
</comment>
<dbReference type="PANTHER" id="PTHR45625">
    <property type="entry name" value="PEPTIDYL-PROLYL CIS-TRANS ISOMERASE-RELATED"/>
    <property type="match status" value="1"/>
</dbReference>
<dbReference type="PROSITE" id="PS50072">
    <property type="entry name" value="CSA_PPIASE_2"/>
    <property type="match status" value="1"/>
</dbReference>
<dbReference type="InterPro" id="IPR044666">
    <property type="entry name" value="Cyclophilin_A-like"/>
</dbReference>
<evidence type="ECO:0000259" key="7">
    <source>
        <dbReference type="PROSITE" id="PS50072"/>
    </source>
</evidence>
<evidence type="ECO:0000256" key="1">
    <source>
        <dbReference type="ARBA" id="ARBA00000971"/>
    </source>
</evidence>